<name>A0AA40B741_9PEZI</name>
<gene>
    <name evidence="1" type="ORF">B0T26DRAFT_186900</name>
</gene>
<accession>A0AA40B741</accession>
<dbReference type="Proteomes" id="UP001172101">
    <property type="component" value="Unassembled WGS sequence"/>
</dbReference>
<dbReference type="RefSeq" id="XP_060301735.1">
    <property type="nucleotide sequence ID" value="XM_060433651.1"/>
</dbReference>
<evidence type="ECO:0000313" key="2">
    <source>
        <dbReference type="Proteomes" id="UP001172101"/>
    </source>
</evidence>
<proteinExistence type="predicted"/>
<sequence length="377" mass="42542">MMPGTDRTIKALSTETCGCPRLLVLFIKLEKSKESAFNQKVSISLEQAETIFSQFDIHGGFMGDLIGRPDYWSAINRCKSEGDKVDDVFEFFCQHPRWAQSSRYEKGLPHALQGHRAPCSVYMHHSKARNLTLYMIAASEAEDWFPSLRQRIGINTDSPDRIPQQVSTALALSPFMIHAIMSVIAFEQSIDYVASVRDKLMTQIKHVNDYSTDKGPHNTKLRRSEMEGRIRLENITKELHLVSQTADSGIAGSHMSIKIAEKMLEAHSMHIMPTTTKEPRQQESPAAAAAFIRDTHGMLQYVRDSFYSQKDWLTSYKARKDTAMNFVFNMVTQQDSATNVDISYKMSNDSSSMNAVTILTLIFLPGTFLSVSNNHPS</sequence>
<dbReference type="AlphaFoldDB" id="A0AA40B741"/>
<comment type="caution">
    <text evidence="1">The sequence shown here is derived from an EMBL/GenBank/DDBJ whole genome shotgun (WGS) entry which is preliminary data.</text>
</comment>
<evidence type="ECO:0000313" key="1">
    <source>
        <dbReference type="EMBL" id="KAK0728880.1"/>
    </source>
</evidence>
<dbReference type="GeneID" id="85316921"/>
<keyword evidence="2" id="KW-1185">Reference proteome</keyword>
<organism evidence="1 2">
    <name type="scientific">Lasiosphaeria miniovina</name>
    <dbReference type="NCBI Taxonomy" id="1954250"/>
    <lineage>
        <taxon>Eukaryota</taxon>
        <taxon>Fungi</taxon>
        <taxon>Dikarya</taxon>
        <taxon>Ascomycota</taxon>
        <taxon>Pezizomycotina</taxon>
        <taxon>Sordariomycetes</taxon>
        <taxon>Sordariomycetidae</taxon>
        <taxon>Sordariales</taxon>
        <taxon>Lasiosphaeriaceae</taxon>
        <taxon>Lasiosphaeria</taxon>
    </lineage>
</organism>
<reference evidence="1" key="1">
    <citation type="submission" date="2023-06" db="EMBL/GenBank/DDBJ databases">
        <title>Genome-scale phylogeny and comparative genomics of the fungal order Sordariales.</title>
        <authorList>
            <consortium name="Lawrence Berkeley National Laboratory"/>
            <person name="Hensen N."/>
            <person name="Bonometti L."/>
            <person name="Westerberg I."/>
            <person name="Brannstrom I.O."/>
            <person name="Guillou S."/>
            <person name="Cros-Aarteil S."/>
            <person name="Calhoun S."/>
            <person name="Haridas S."/>
            <person name="Kuo A."/>
            <person name="Mondo S."/>
            <person name="Pangilinan J."/>
            <person name="Riley R."/>
            <person name="LaButti K."/>
            <person name="Andreopoulos B."/>
            <person name="Lipzen A."/>
            <person name="Chen C."/>
            <person name="Yanf M."/>
            <person name="Daum C."/>
            <person name="Ng V."/>
            <person name="Clum A."/>
            <person name="Steindorff A."/>
            <person name="Ohm R."/>
            <person name="Martin F."/>
            <person name="Silar P."/>
            <person name="Natvig D."/>
            <person name="Lalanne C."/>
            <person name="Gautier V."/>
            <person name="Ament-velasquez S.L."/>
            <person name="Kruys A."/>
            <person name="Hutchinson M.I."/>
            <person name="Powell A.J."/>
            <person name="Barry K."/>
            <person name="Miller A.N."/>
            <person name="Grigoriev I.V."/>
            <person name="Debuchy R."/>
            <person name="Gladieux P."/>
            <person name="Thoren M.H."/>
            <person name="Johannesson H."/>
        </authorList>
    </citation>
    <scope>NUCLEOTIDE SEQUENCE</scope>
    <source>
        <strain evidence="1">SMH2392-1A</strain>
    </source>
</reference>
<protein>
    <submittedName>
        <fullName evidence="1">Uncharacterized protein</fullName>
    </submittedName>
</protein>
<dbReference type="EMBL" id="JAUIRO010000002">
    <property type="protein sequence ID" value="KAK0728880.1"/>
    <property type="molecule type" value="Genomic_DNA"/>
</dbReference>